<keyword evidence="2" id="KW-1185">Reference proteome</keyword>
<name>A0ABR6L0J1_9HYPH</name>
<comment type="caution">
    <text evidence="1">The sequence shown here is derived from an EMBL/GenBank/DDBJ whole genome shotgun (WGS) entry which is preliminary data.</text>
</comment>
<accession>A0ABR6L0J1</accession>
<organism evidence="1 2">
    <name type="scientific">Aminobacter niigataensis</name>
    <dbReference type="NCBI Taxonomy" id="83265"/>
    <lineage>
        <taxon>Bacteria</taxon>
        <taxon>Pseudomonadati</taxon>
        <taxon>Pseudomonadota</taxon>
        <taxon>Alphaproteobacteria</taxon>
        <taxon>Hyphomicrobiales</taxon>
        <taxon>Phyllobacteriaceae</taxon>
        <taxon>Aminobacter</taxon>
    </lineage>
</organism>
<proteinExistence type="predicted"/>
<reference evidence="1 2" key="1">
    <citation type="submission" date="2020-08" db="EMBL/GenBank/DDBJ databases">
        <title>Genomic Encyclopedia of Type Strains, Phase IV (KMG-IV): sequencing the most valuable type-strain genomes for metagenomic binning, comparative biology and taxonomic classification.</title>
        <authorList>
            <person name="Goeker M."/>
        </authorList>
    </citation>
    <scope>NUCLEOTIDE SEQUENCE [LARGE SCALE GENOMIC DNA]</scope>
    <source>
        <strain evidence="1 2">DSM 7050</strain>
    </source>
</reference>
<gene>
    <name evidence="1" type="ORF">GGQ99_001297</name>
</gene>
<protein>
    <submittedName>
        <fullName evidence="1">Uncharacterized protein</fullName>
    </submittedName>
</protein>
<sequence length="76" mass="8368">MTKNGETLGVHSTCVEDHERNGWVIGGELRDLDDTAGVNEGDLSALRADYLAKLGKKPFPGWDVDELRRRMVEAGV</sequence>
<dbReference type="EMBL" id="JACHOT010000001">
    <property type="protein sequence ID" value="MBB4649575.1"/>
    <property type="molecule type" value="Genomic_DNA"/>
</dbReference>
<evidence type="ECO:0000313" key="2">
    <source>
        <dbReference type="Proteomes" id="UP000539538"/>
    </source>
</evidence>
<dbReference type="Proteomes" id="UP000539538">
    <property type="component" value="Unassembled WGS sequence"/>
</dbReference>
<evidence type="ECO:0000313" key="1">
    <source>
        <dbReference type="EMBL" id="MBB4649575.1"/>
    </source>
</evidence>